<evidence type="ECO:0000259" key="9">
    <source>
        <dbReference type="PROSITE" id="PS51755"/>
    </source>
</evidence>
<evidence type="ECO:0000313" key="12">
    <source>
        <dbReference type="Proteomes" id="UP000253740"/>
    </source>
</evidence>
<keyword evidence="5" id="KW-0804">Transcription</keyword>
<evidence type="ECO:0000256" key="3">
    <source>
        <dbReference type="ARBA" id="ARBA00023015"/>
    </source>
</evidence>
<dbReference type="GO" id="GO:0000156">
    <property type="term" value="F:phosphorelay response regulator activity"/>
    <property type="evidence" value="ECO:0007669"/>
    <property type="project" value="TreeGrafter"/>
</dbReference>
<gene>
    <name evidence="10" type="ORF">MBSD_2517</name>
    <name evidence="11" type="ORF">MBSD_n0430</name>
</gene>
<dbReference type="Proteomes" id="UP000253740">
    <property type="component" value="Unassembled WGS sequence"/>
</dbReference>
<evidence type="ECO:0000256" key="5">
    <source>
        <dbReference type="ARBA" id="ARBA00023163"/>
    </source>
</evidence>
<keyword evidence="12" id="KW-1185">Reference proteome</keyword>
<evidence type="ECO:0000256" key="4">
    <source>
        <dbReference type="ARBA" id="ARBA00023125"/>
    </source>
</evidence>
<dbReference type="InterPro" id="IPR011006">
    <property type="entry name" value="CheY-like_superfamily"/>
</dbReference>
<dbReference type="Pfam" id="PF00072">
    <property type="entry name" value="Response_reg"/>
    <property type="match status" value="1"/>
</dbReference>
<dbReference type="GO" id="GO:0006355">
    <property type="term" value="P:regulation of DNA-templated transcription"/>
    <property type="evidence" value="ECO:0007669"/>
    <property type="project" value="InterPro"/>
</dbReference>
<protein>
    <submittedName>
        <fullName evidence="11">Two component transcriptional regulator, winged helix family</fullName>
    </submittedName>
</protein>
<feature type="modified residue" description="4-aspartylphosphate" evidence="6">
    <location>
        <position position="56"/>
    </location>
</feature>
<dbReference type="GO" id="GO:0032993">
    <property type="term" value="C:protein-DNA complex"/>
    <property type="evidence" value="ECO:0007669"/>
    <property type="project" value="TreeGrafter"/>
</dbReference>
<dbReference type="SMART" id="SM00448">
    <property type="entry name" value="REC"/>
    <property type="match status" value="1"/>
</dbReference>
<reference evidence="10" key="1">
    <citation type="submission" date="2015-03" db="EMBL/GenBank/DDBJ databases">
        <title>Draft genome sequence of Mizugakiibacter sediminis skMP5.</title>
        <authorList>
            <person name="Watanabe T."/>
            <person name="Kojima H."/>
            <person name="Fukui M."/>
        </authorList>
    </citation>
    <scope>NUCLEOTIDE SEQUENCE</scope>
    <source>
        <strain evidence="10">SkMP5</strain>
    </source>
</reference>
<dbReference type="PANTHER" id="PTHR48111:SF1">
    <property type="entry name" value="TWO-COMPONENT RESPONSE REGULATOR ORR33"/>
    <property type="match status" value="1"/>
</dbReference>
<proteinExistence type="predicted"/>
<evidence type="ECO:0000259" key="8">
    <source>
        <dbReference type="PROSITE" id="PS50110"/>
    </source>
</evidence>
<evidence type="ECO:0000313" key="10">
    <source>
        <dbReference type="EMBL" id="GAN45926.1"/>
    </source>
</evidence>
<name>A0A0K8QKG0_9GAMM</name>
<dbReference type="EMBL" id="DF952436">
    <property type="protein sequence ID" value="GAN45926.1"/>
    <property type="molecule type" value="Genomic_DNA"/>
</dbReference>
<keyword evidence="3" id="KW-0805">Transcription regulation</keyword>
<dbReference type="Pfam" id="PF00486">
    <property type="entry name" value="Trans_reg_C"/>
    <property type="match status" value="1"/>
</dbReference>
<sequence length="232" mass="26366">MNMRGWVVGFLEDDPDQAGLIELWLQHAGYRTSLFSSAAEFRRRLGSEAVDLLLLDWMLPDASGVEVLEWIRHSANSDLPVVFLTARAAESDIVRGLEAGADDYVVKPPKQAELLARVAAVLRRHVGEPETPTTLELAPYTFDLPRRRVAIDGREVELTQREFDLASYLFRRHGRIVSRDALLENVWNLGPSITTRTVDTHVSRLRKKLELNGEHGWRLTAVYQHGYRLEQA</sequence>
<dbReference type="HOGENOM" id="CLU_000445_30_0_6"/>
<organism evidence="11">
    <name type="scientific">Mizugakiibacter sediminis</name>
    <dbReference type="NCBI Taxonomy" id="1475481"/>
    <lineage>
        <taxon>Bacteria</taxon>
        <taxon>Pseudomonadati</taxon>
        <taxon>Pseudomonadota</taxon>
        <taxon>Gammaproteobacteria</taxon>
        <taxon>Lysobacterales</taxon>
        <taxon>Rhodanobacteraceae</taxon>
        <taxon>Mizugakiibacter</taxon>
    </lineage>
</organism>
<dbReference type="InterPro" id="IPR039420">
    <property type="entry name" value="WalR-like"/>
</dbReference>
<dbReference type="InterPro" id="IPR001867">
    <property type="entry name" value="OmpR/PhoB-type_DNA-bd"/>
</dbReference>
<dbReference type="InterPro" id="IPR036388">
    <property type="entry name" value="WH-like_DNA-bd_sf"/>
</dbReference>
<evidence type="ECO:0000256" key="1">
    <source>
        <dbReference type="ARBA" id="ARBA00022553"/>
    </source>
</evidence>
<feature type="domain" description="Response regulatory" evidence="8">
    <location>
        <begin position="7"/>
        <end position="122"/>
    </location>
</feature>
<dbReference type="GO" id="GO:0005829">
    <property type="term" value="C:cytosol"/>
    <property type="evidence" value="ECO:0007669"/>
    <property type="project" value="TreeGrafter"/>
</dbReference>
<evidence type="ECO:0000313" key="11">
    <source>
        <dbReference type="EMBL" id="GAP65141.1"/>
    </source>
</evidence>
<dbReference type="RefSeq" id="WP_201797442.1">
    <property type="nucleotide sequence ID" value="NZ_DF970151.1"/>
</dbReference>
<dbReference type="AlphaFoldDB" id="A0A0K8QKG0"/>
<dbReference type="PROSITE" id="PS51755">
    <property type="entry name" value="OMPR_PHOB"/>
    <property type="match status" value="1"/>
</dbReference>
<dbReference type="CDD" id="cd00383">
    <property type="entry name" value="trans_reg_C"/>
    <property type="match status" value="1"/>
</dbReference>
<feature type="domain" description="OmpR/PhoB-type" evidence="9">
    <location>
        <begin position="132"/>
        <end position="231"/>
    </location>
</feature>
<dbReference type="PANTHER" id="PTHR48111">
    <property type="entry name" value="REGULATOR OF RPOS"/>
    <property type="match status" value="1"/>
</dbReference>
<dbReference type="InterPro" id="IPR001789">
    <property type="entry name" value="Sig_transdc_resp-reg_receiver"/>
</dbReference>
<dbReference type="EMBL" id="DF970151">
    <property type="protein sequence ID" value="GAP65141.1"/>
    <property type="molecule type" value="Genomic_DNA"/>
</dbReference>
<dbReference type="SMART" id="SM00862">
    <property type="entry name" value="Trans_reg_C"/>
    <property type="match status" value="1"/>
</dbReference>
<evidence type="ECO:0000256" key="7">
    <source>
        <dbReference type="PROSITE-ProRule" id="PRU01091"/>
    </source>
</evidence>
<dbReference type="Gene3D" id="6.10.250.690">
    <property type="match status" value="1"/>
</dbReference>
<dbReference type="Gene3D" id="3.40.50.2300">
    <property type="match status" value="1"/>
</dbReference>
<reference evidence="11" key="2">
    <citation type="submission" date="2015-08" db="EMBL/GenBank/DDBJ databases">
        <title>Complete DNA Sequence of Pseudomonas syringae pv. actinidiae, the Causal Agent of Kiwifruit Canker Disease.</title>
        <authorList>
            <person name="Rikkerink E.H.A."/>
            <person name="Fineran P.C."/>
        </authorList>
    </citation>
    <scope>NUCLEOTIDE SEQUENCE</scope>
    <source>
        <strain evidence="11">SkMP5</strain>
    </source>
</reference>
<dbReference type="PROSITE" id="PS50110">
    <property type="entry name" value="RESPONSE_REGULATORY"/>
    <property type="match status" value="1"/>
</dbReference>
<dbReference type="STRING" id="1475481.GCA_000953855_00437"/>
<evidence type="ECO:0000256" key="2">
    <source>
        <dbReference type="ARBA" id="ARBA00023012"/>
    </source>
</evidence>
<accession>A0A0K8QKG0</accession>
<keyword evidence="1 6" id="KW-0597">Phosphoprotein</keyword>
<evidence type="ECO:0000256" key="6">
    <source>
        <dbReference type="PROSITE-ProRule" id="PRU00169"/>
    </source>
</evidence>
<dbReference type="Gene3D" id="1.10.10.10">
    <property type="entry name" value="Winged helix-like DNA-binding domain superfamily/Winged helix DNA-binding domain"/>
    <property type="match status" value="1"/>
</dbReference>
<dbReference type="SUPFAM" id="SSF52172">
    <property type="entry name" value="CheY-like"/>
    <property type="match status" value="1"/>
</dbReference>
<dbReference type="GO" id="GO:0000976">
    <property type="term" value="F:transcription cis-regulatory region binding"/>
    <property type="evidence" value="ECO:0007669"/>
    <property type="project" value="TreeGrafter"/>
</dbReference>
<feature type="DNA-binding region" description="OmpR/PhoB-type" evidence="7">
    <location>
        <begin position="132"/>
        <end position="231"/>
    </location>
</feature>
<keyword evidence="2" id="KW-0902">Two-component regulatory system</keyword>
<keyword evidence="4 7" id="KW-0238">DNA-binding</keyword>
<dbReference type="CDD" id="cd17574">
    <property type="entry name" value="REC_OmpR"/>
    <property type="match status" value="1"/>
</dbReference>